<dbReference type="Gene3D" id="1.10.3720.10">
    <property type="entry name" value="MetI-like"/>
    <property type="match status" value="1"/>
</dbReference>
<comment type="similarity">
    <text evidence="7">Belongs to the binding-protein-dependent transport system permease family.</text>
</comment>
<evidence type="ECO:0000256" key="3">
    <source>
        <dbReference type="ARBA" id="ARBA00022475"/>
    </source>
</evidence>
<accession>A0A4Q7PN39</accession>
<dbReference type="GO" id="GO:0055085">
    <property type="term" value="P:transmembrane transport"/>
    <property type="evidence" value="ECO:0007669"/>
    <property type="project" value="InterPro"/>
</dbReference>
<evidence type="ECO:0000256" key="6">
    <source>
        <dbReference type="ARBA" id="ARBA00023136"/>
    </source>
</evidence>
<protein>
    <submittedName>
        <fullName evidence="9">Peptide/nickel transport system permease protein</fullName>
    </submittedName>
</protein>
<dbReference type="EMBL" id="SGXF01000001">
    <property type="protein sequence ID" value="RZT02342.1"/>
    <property type="molecule type" value="Genomic_DNA"/>
</dbReference>
<keyword evidence="6 7" id="KW-0472">Membrane</keyword>
<proteinExistence type="inferred from homology"/>
<dbReference type="InterPro" id="IPR050366">
    <property type="entry name" value="BP-dependent_transpt_permease"/>
</dbReference>
<keyword evidence="3" id="KW-1003">Cell membrane</keyword>
<dbReference type="InterPro" id="IPR035906">
    <property type="entry name" value="MetI-like_sf"/>
</dbReference>
<evidence type="ECO:0000256" key="4">
    <source>
        <dbReference type="ARBA" id="ARBA00022692"/>
    </source>
</evidence>
<dbReference type="InterPro" id="IPR025966">
    <property type="entry name" value="OppC_N"/>
</dbReference>
<evidence type="ECO:0000313" key="10">
    <source>
        <dbReference type="Proteomes" id="UP000292927"/>
    </source>
</evidence>
<evidence type="ECO:0000259" key="8">
    <source>
        <dbReference type="PROSITE" id="PS50928"/>
    </source>
</evidence>
<evidence type="ECO:0000256" key="2">
    <source>
        <dbReference type="ARBA" id="ARBA00022448"/>
    </source>
</evidence>
<feature type="transmembrane region" description="Helical" evidence="7">
    <location>
        <begin position="270"/>
        <end position="290"/>
    </location>
</feature>
<feature type="transmembrane region" description="Helical" evidence="7">
    <location>
        <begin position="302"/>
        <end position="321"/>
    </location>
</feature>
<dbReference type="PROSITE" id="PS50928">
    <property type="entry name" value="ABC_TM1"/>
    <property type="match status" value="1"/>
</dbReference>
<comment type="caution">
    <text evidence="9">The sequence shown here is derived from an EMBL/GenBank/DDBJ whole genome shotgun (WGS) entry which is preliminary data.</text>
</comment>
<dbReference type="Pfam" id="PF12911">
    <property type="entry name" value="OppC_N"/>
    <property type="match status" value="1"/>
</dbReference>
<name>A0A4Q7PN39_9FIRM</name>
<dbReference type="InterPro" id="IPR000515">
    <property type="entry name" value="MetI-like"/>
</dbReference>
<keyword evidence="10" id="KW-1185">Reference proteome</keyword>
<evidence type="ECO:0000256" key="7">
    <source>
        <dbReference type="RuleBase" id="RU363032"/>
    </source>
</evidence>
<keyword evidence="4 7" id="KW-0812">Transmembrane</keyword>
<dbReference type="PANTHER" id="PTHR43386:SF1">
    <property type="entry name" value="D,D-DIPEPTIDE TRANSPORT SYSTEM PERMEASE PROTEIN DDPC-RELATED"/>
    <property type="match status" value="1"/>
</dbReference>
<feature type="domain" description="ABC transmembrane type-1" evidence="8">
    <location>
        <begin position="123"/>
        <end position="321"/>
    </location>
</feature>
<dbReference type="OrthoDB" id="9797852at2"/>
<sequence>MAEIQSINEQEVIEHEKSQVVYTPGQLVIKRFFRNKLAILGLGIIIAVVLFAVIGPMISPHGESEIFYKNDSTGEIFSGTKEPEKLKDIANVGVYVKGEMDSQFWLGTDANGMDTFTRLMYGCRISLMFSIVVTIIEMLLGITLGGIAGYYGGKVDMIIMRLVEIFYCIPFVPLMLLVSTMMVAFGILPEQKIYWLMMIMGFFNWSGVARMVRGQVLTIREMDYMQAAEAGGISVRRKIFKHLIPNAMPVIIVMASMDLGSFILTESTLSYLGVGISTPFASLGTMIQAVNQSVILKNYLNLWIPPGIMLLLIVLAFNFIGDGLRDAFDPKMKR</sequence>
<organism evidence="9 10">
    <name type="scientific">Cuneatibacter caecimuris</name>
    <dbReference type="NCBI Taxonomy" id="1796618"/>
    <lineage>
        <taxon>Bacteria</taxon>
        <taxon>Bacillati</taxon>
        <taxon>Bacillota</taxon>
        <taxon>Clostridia</taxon>
        <taxon>Lachnospirales</taxon>
        <taxon>Lachnospiraceae</taxon>
        <taxon>Cuneatibacter</taxon>
    </lineage>
</organism>
<dbReference type="SUPFAM" id="SSF161098">
    <property type="entry name" value="MetI-like"/>
    <property type="match status" value="1"/>
</dbReference>
<dbReference type="GO" id="GO:0005886">
    <property type="term" value="C:plasma membrane"/>
    <property type="evidence" value="ECO:0007669"/>
    <property type="project" value="UniProtKB-SubCell"/>
</dbReference>
<dbReference type="PANTHER" id="PTHR43386">
    <property type="entry name" value="OLIGOPEPTIDE TRANSPORT SYSTEM PERMEASE PROTEIN APPC"/>
    <property type="match status" value="1"/>
</dbReference>
<keyword evidence="2 7" id="KW-0813">Transport</keyword>
<dbReference type="CDD" id="cd06261">
    <property type="entry name" value="TM_PBP2"/>
    <property type="match status" value="1"/>
</dbReference>
<dbReference type="AlphaFoldDB" id="A0A4Q7PN39"/>
<dbReference type="RefSeq" id="WP_130432635.1">
    <property type="nucleotide sequence ID" value="NZ_SGXF01000001.1"/>
</dbReference>
<evidence type="ECO:0000256" key="5">
    <source>
        <dbReference type="ARBA" id="ARBA00022989"/>
    </source>
</evidence>
<feature type="transmembrane region" description="Helical" evidence="7">
    <location>
        <begin position="165"/>
        <end position="187"/>
    </location>
</feature>
<feature type="transmembrane region" description="Helical" evidence="7">
    <location>
        <begin position="37"/>
        <end position="58"/>
    </location>
</feature>
<feature type="transmembrane region" description="Helical" evidence="7">
    <location>
        <begin position="193"/>
        <end position="212"/>
    </location>
</feature>
<keyword evidence="5 7" id="KW-1133">Transmembrane helix</keyword>
<evidence type="ECO:0000313" key="9">
    <source>
        <dbReference type="EMBL" id="RZT02342.1"/>
    </source>
</evidence>
<comment type="subcellular location">
    <subcellularLocation>
        <location evidence="1 7">Cell membrane</location>
        <topology evidence="1 7">Multi-pass membrane protein</topology>
    </subcellularLocation>
</comment>
<reference evidence="9 10" key="1">
    <citation type="submission" date="2019-02" db="EMBL/GenBank/DDBJ databases">
        <title>Genomic Encyclopedia of Type Strains, Phase IV (KMG-IV): sequencing the most valuable type-strain genomes for metagenomic binning, comparative biology and taxonomic classification.</title>
        <authorList>
            <person name="Goeker M."/>
        </authorList>
    </citation>
    <scope>NUCLEOTIDE SEQUENCE [LARGE SCALE GENOMIC DNA]</scope>
    <source>
        <strain evidence="9 10">DSM 29486</strain>
    </source>
</reference>
<feature type="transmembrane region" description="Helical" evidence="7">
    <location>
        <begin position="243"/>
        <end position="264"/>
    </location>
</feature>
<dbReference type="Pfam" id="PF00528">
    <property type="entry name" value="BPD_transp_1"/>
    <property type="match status" value="1"/>
</dbReference>
<feature type="transmembrane region" description="Helical" evidence="7">
    <location>
        <begin position="127"/>
        <end position="153"/>
    </location>
</feature>
<gene>
    <name evidence="9" type="ORF">EV209_0455</name>
</gene>
<evidence type="ECO:0000256" key="1">
    <source>
        <dbReference type="ARBA" id="ARBA00004651"/>
    </source>
</evidence>
<dbReference type="Proteomes" id="UP000292927">
    <property type="component" value="Unassembled WGS sequence"/>
</dbReference>